<evidence type="ECO:0000313" key="2">
    <source>
        <dbReference type="EMBL" id="AGS44510.1"/>
    </source>
</evidence>
<dbReference type="GO" id="GO:0004519">
    <property type="term" value="F:endonuclease activity"/>
    <property type="evidence" value="ECO:0007669"/>
    <property type="project" value="InterPro"/>
</dbReference>
<feature type="domain" description="Homing endonuclease LAGLIDADG" evidence="1">
    <location>
        <begin position="50"/>
        <end position="130"/>
    </location>
</feature>
<organism evidence="2">
    <name type="scientific">Wickerhamomyces mucosus</name>
    <dbReference type="NCBI Taxonomy" id="1378264"/>
    <lineage>
        <taxon>Eukaryota</taxon>
        <taxon>Fungi</taxon>
        <taxon>Dikarya</taxon>
        <taxon>Ascomycota</taxon>
        <taxon>Saccharomycotina</taxon>
        <taxon>Saccharomycetes</taxon>
        <taxon>Phaffomycetales</taxon>
        <taxon>Wickerhamomycetaceae</taxon>
        <taxon>Wickerhamomyces</taxon>
    </lineage>
</organism>
<proteinExistence type="predicted"/>
<dbReference type="GO" id="GO:0005739">
    <property type="term" value="C:mitochondrion"/>
    <property type="evidence" value="ECO:0007669"/>
    <property type="project" value="UniProtKB-ARBA"/>
</dbReference>
<dbReference type="RefSeq" id="YP_008475212.1">
    <property type="nucleotide sequence ID" value="NC_022171.1"/>
</dbReference>
<protein>
    <recommendedName>
        <fullName evidence="1">Homing endonuclease LAGLIDADG domain-containing protein</fullName>
    </recommendedName>
</protein>
<dbReference type="PANTHER" id="PTHR36181">
    <property type="entry name" value="INTRON-ENCODED ENDONUCLEASE AI3-RELATED"/>
    <property type="match status" value="1"/>
</dbReference>
<dbReference type="Gene3D" id="3.10.28.10">
    <property type="entry name" value="Homing endonucleases"/>
    <property type="match status" value="2"/>
</dbReference>
<reference evidence="2" key="1">
    <citation type="submission" date="2013-04" db="EMBL/GenBank/DDBJ databases">
        <authorList>
            <person name="Hegedusova E."/>
            <person name="Brejova B."/>
            <person name="Nosek J."/>
        </authorList>
    </citation>
    <scope>NUCLEOTIDE SEQUENCE</scope>
    <source>
        <strain evidence="2">CBS 6341</strain>
    </source>
</reference>
<feature type="domain" description="Homing endonuclease LAGLIDADG" evidence="1">
    <location>
        <begin position="230"/>
        <end position="314"/>
    </location>
</feature>
<dbReference type="InterPro" id="IPR027434">
    <property type="entry name" value="Homing_endonucl"/>
</dbReference>
<dbReference type="SUPFAM" id="SSF55608">
    <property type="entry name" value="Homing endonucleases"/>
    <property type="match status" value="2"/>
</dbReference>
<evidence type="ECO:0000259" key="1">
    <source>
        <dbReference type="Pfam" id="PF00961"/>
    </source>
</evidence>
<dbReference type="GeneID" id="16695159"/>
<gene>
    <name evidence="2" type="primary">cox1-I1</name>
</gene>
<sequence length="360" mass="42212">KKKIKINWIKINNLLMKNNNNKILITERVIKEDNKIEDKLLNNINLRSYLAGLIEGDGTISIPKDRNPSISIVFNNNDKELAVYLSQILNCGNVYKSKGNYINWVIQDLENVYKILVLINGYMRTPKYYYLKYAINKLNNYIINNNNNNNIKIKSILKKIDIIEIKPLDKSELNTNAWLAGMLDADANFSINFEKKNGKPKRVKPYFRLELKQNYNIDNNITLTNYLSNSKVSKDIDNELNLNYLNIMTKIAKLFNTSLNTRERNLKLKNDYKIYYSYLIMVNNITNNLKVINYLDNYPLLSSKRLNYLDWASVILFINKNGQSVLPNGSWDYAKNIIKDFNSIRTTFTWDHLNNNIYNN</sequence>
<dbReference type="AlphaFoldDB" id="S5TNZ9"/>
<dbReference type="InterPro" id="IPR051289">
    <property type="entry name" value="LAGLIDADG_Endonuclease"/>
</dbReference>
<dbReference type="PANTHER" id="PTHR36181:SF3">
    <property type="entry name" value="INTRON-ENCODED DNA ENDONUCLEASE AI5 BETA"/>
    <property type="match status" value="1"/>
</dbReference>
<dbReference type="InterPro" id="IPR004860">
    <property type="entry name" value="LAGLIDADG_dom"/>
</dbReference>
<accession>S5TNZ9</accession>
<feature type="non-terminal residue" evidence="2">
    <location>
        <position position="1"/>
    </location>
</feature>
<geneLocation type="mitochondrion" evidence="2"/>
<dbReference type="Pfam" id="PF00961">
    <property type="entry name" value="LAGLIDADG_1"/>
    <property type="match status" value="2"/>
</dbReference>
<dbReference type="EMBL" id="KC993197">
    <property type="protein sequence ID" value="AGS44510.1"/>
    <property type="molecule type" value="Genomic_DNA"/>
</dbReference>
<keyword evidence="2" id="KW-0496">Mitochondrion</keyword>
<name>S5TNZ9_9ASCO</name>